<dbReference type="GO" id="GO:0016787">
    <property type="term" value="F:hydrolase activity"/>
    <property type="evidence" value="ECO:0007669"/>
    <property type="project" value="UniProtKB-KW"/>
</dbReference>
<dbReference type="Gene3D" id="3.40.50.1820">
    <property type="entry name" value="alpha/beta hydrolase"/>
    <property type="match status" value="1"/>
</dbReference>
<protein>
    <submittedName>
        <fullName evidence="3">Acetyl esterase/lipase</fullName>
    </submittedName>
</protein>
<dbReference type="STRING" id="1073328.SAMN05216294_3124"/>
<dbReference type="SUPFAM" id="SSF53474">
    <property type="entry name" value="alpha/beta-Hydrolases"/>
    <property type="match status" value="1"/>
</dbReference>
<proteinExistence type="predicted"/>
<dbReference type="Pfam" id="PF20434">
    <property type="entry name" value="BD-FAE"/>
    <property type="match status" value="1"/>
</dbReference>
<evidence type="ECO:0000313" key="3">
    <source>
        <dbReference type="EMBL" id="SDX06834.1"/>
    </source>
</evidence>
<dbReference type="AlphaFoldDB" id="A0A1H2YQA9"/>
<keyword evidence="4" id="KW-1185">Reference proteome</keyword>
<dbReference type="Proteomes" id="UP000199592">
    <property type="component" value="Unassembled WGS sequence"/>
</dbReference>
<accession>A0A1H2YQA9</accession>
<evidence type="ECO:0000313" key="4">
    <source>
        <dbReference type="Proteomes" id="UP000199592"/>
    </source>
</evidence>
<dbReference type="PANTHER" id="PTHR48081:SF6">
    <property type="entry name" value="PEPTIDASE S9 PROLYL OLIGOPEPTIDASE CATALYTIC DOMAIN-CONTAINING PROTEIN"/>
    <property type="match status" value="1"/>
</dbReference>
<dbReference type="InterPro" id="IPR050300">
    <property type="entry name" value="GDXG_lipolytic_enzyme"/>
</dbReference>
<evidence type="ECO:0000259" key="2">
    <source>
        <dbReference type="Pfam" id="PF20434"/>
    </source>
</evidence>
<dbReference type="InterPro" id="IPR029058">
    <property type="entry name" value="AB_hydrolase_fold"/>
</dbReference>
<organism evidence="3 4">
    <name type="scientific">Flagellimonas zhangzhouensis</name>
    <dbReference type="NCBI Taxonomy" id="1073328"/>
    <lineage>
        <taxon>Bacteria</taxon>
        <taxon>Pseudomonadati</taxon>
        <taxon>Bacteroidota</taxon>
        <taxon>Flavobacteriia</taxon>
        <taxon>Flavobacteriales</taxon>
        <taxon>Flavobacteriaceae</taxon>
        <taxon>Flagellimonas</taxon>
    </lineage>
</organism>
<dbReference type="EMBL" id="FNMY01000006">
    <property type="protein sequence ID" value="SDX06834.1"/>
    <property type="molecule type" value="Genomic_DNA"/>
</dbReference>
<feature type="domain" description="BD-FAE-like" evidence="2">
    <location>
        <begin position="75"/>
        <end position="277"/>
    </location>
</feature>
<evidence type="ECO:0000256" key="1">
    <source>
        <dbReference type="ARBA" id="ARBA00022801"/>
    </source>
</evidence>
<reference evidence="4" key="1">
    <citation type="submission" date="2016-10" db="EMBL/GenBank/DDBJ databases">
        <authorList>
            <person name="Varghese N."/>
            <person name="Submissions S."/>
        </authorList>
    </citation>
    <scope>NUCLEOTIDE SEQUENCE [LARGE SCALE GENOMIC DNA]</scope>
    <source>
        <strain evidence="4">DSM 25030</strain>
    </source>
</reference>
<keyword evidence="1" id="KW-0378">Hydrolase</keyword>
<dbReference type="InterPro" id="IPR049492">
    <property type="entry name" value="BD-FAE-like_dom"/>
</dbReference>
<dbReference type="PANTHER" id="PTHR48081">
    <property type="entry name" value="AB HYDROLASE SUPERFAMILY PROTEIN C4A8.06C"/>
    <property type="match status" value="1"/>
</dbReference>
<sequence>MGLSRIIAQTKHMKSIKLTALIFLLTTIGMSAQNTIIPLWPNRIPNQEASNEAEKIEYTEDGIIWITNVQEPTVEVFLPSKRMSNGKAVVIFPGGGYYGLAYDWEGTDIAKTLTAKGIAGIVVKYRLPWSKSIIKDKHLVPLQDAQRAMRLVRSKVKEWNLDENQIGIMGFSAGGHLASTLGTHYDEKVYPTQKGEDGISARPDFMALIYPVITLGEPSTHTGSRASLVGENPTQAELDYLSNEKQVDENTPPTFLLHAADDGAVPVENSLMFFSALKENKVPATMHVYPTGGHGFSLGLEHERLKNWINLFFDWMDNLD</sequence>
<name>A0A1H2YQA9_9FLAO</name>
<gene>
    <name evidence="3" type="ORF">SAMN04487892_3139</name>
</gene>